<evidence type="ECO:0000313" key="4">
    <source>
        <dbReference type="EMBL" id="KAL0406447.1"/>
    </source>
</evidence>
<dbReference type="InterPro" id="IPR041588">
    <property type="entry name" value="Integrase_H2C2"/>
</dbReference>
<dbReference type="Pfam" id="PF00078">
    <property type="entry name" value="RVT_1"/>
    <property type="match status" value="1"/>
</dbReference>
<dbReference type="Gene3D" id="3.30.70.270">
    <property type="match status" value="1"/>
</dbReference>
<comment type="caution">
    <text evidence="4">The sequence shown here is derived from an EMBL/GenBank/DDBJ whole genome shotgun (WGS) entry which is preliminary data.</text>
</comment>
<dbReference type="InterPro" id="IPR053134">
    <property type="entry name" value="RNA-dir_DNA_polymerase"/>
</dbReference>
<dbReference type="InterPro" id="IPR043502">
    <property type="entry name" value="DNA/RNA_pol_sf"/>
</dbReference>
<dbReference type="PROSITE" id="PS50994">
    <property type="entry name" value="INTEGRASE"/>
    <property type="match status" value="1"/>
</dbReference>
<evidence type="ECO:0000259" key="3">
    <source>
        <dbReference type="PROSITE" id="PS50994"/>
    </source>
</evidence>
<dbReference type="InterPro" id="IPR043128">
    <property type="entry name" value="Rev_trsase/Diguanyl_cyclase"/>
</dbReference>
<dbReference type="Pfam" id="PF17921">
    <property type="entry name" value="Integrase_H2C2"/>
    <property type="match status" value="1"/>
</dbReference>
<dbReference type="InterPro" id="IPR036397">
    <property type="entry name" value="RNaseH_sf"/>
</dbReference>
<dbReference type="AlphaFoldDB" id="A0AAW2TQE0"/>
<accession>A0AAW2TQE0</accession>
<dbReference type="InterPro" id="IPR012337">
    <property type="entry name" value="RNaseH-like_sf"/>
</dbReference>
<dbReference type="SUPFAM" id="SSF56672">
    <property type="entry name" value="DNA/RNA polymerases"/>
    <property type="match status" value="1"/>
</dbReference>
<reference evidence="4" key="1">
    <citation type="submission" date="2020-06" db="EMBL/GenBank/DDBJ databases">
        <authorList>
            <person name="Li T."/>
            <person name="Hu X."/>
            <person name="Zhang T."/>
            <person name="Song X."/>
            <person name="Zhang H."/>
            <person name="Dai N."/>
            <person name="Sheng W."/>
            <person name="Hou X."/>
            <person name="Wei L."/>
        </authorList>
    </citation>
    <scope>NUCLEOTIDE SEQUENCE</scope>
    <source>
        <strain evidence="4">KEN1</strain>
        <tissue evidence="4">Leaf</tissue>
    </source>
</reference>
<evidence type="ECO:0000259" key="2">
    <source>
        <dbReference type="PROSITE" id="PS50878"/>
    </source>
</evidence>
<dbReference type="InterPro" id="IPR000477">
    <property type="entry name" value="RT_dom"/>
</dbReference>
<protein>
    <recommendedName>
        <fullName evidence="5">Reverse transcriptase domain-containing protein</fullName>
    </recommendedName>
</protein>
<name>A0AAW2TQE0_9LAMI</name>
<dbReference type="PANTHER" id="PTHR24559:SF430">
    <property type="entry name" value="RNA-DIRECTED DNA POLYMERASE"/>
    <property type="match status" value="1"/>
</dbReference>
<dbReference type="PANTHER" id="PTHR24559">
    <property type="entry name" value="TRANSPOSON TY3-I GAG-POL POLYPROTEIN"/>
    <property type="match status" value="1"/>
</dbReference>
<dbReference type="GO" id="GO:0003676">
    <property type="term" value="F:nucleic acid binding"/>
    <property type="evidence" value="ECO:0007669"/>
    <property type="project" value="InterPro"/>
</dbReference>
<evidence type="ECO:0000256" key="1">
    <source>
        <dbReference type="SAM" id="MobiDB-lite"/>
    </source>
</evidence>
<gene>
    <name evidence="4" type="ORF">Slati_3958600</name>
</gene>
<feature type="domain" description="Integrase catalytic" evidence="3">
    <location>
        <begin position="535"/>
        <end position="589"/>
    </location>
</feature>
<feature type="domain" description="Reverse transcriptase" evidence="2">
    <location>
        <begin position="121"/>
        <end position="300"/>
    </location>
</feature>
<reference evidence="4" key="2">
    <citation type="journal article" date="2024" name="Plant">
        <title>Genomic evolution and insights into agronomic trait innovations of Sesamum species.</title>
        <authorList>
            <person name="Miao H."/>
            <person name="Wang L."/>
            <person name="Qu L."/>
            <person name="Liu H."/>
            <person name="Sun Y."/>
            <person name="Le M."/>
            <person name="Wang Q."/>
            <person name="Wei S."/>
            <person name="Zheng Y."/>
            <person name="Lin W."/>
            <person name="Duan Y."/>
            <person name="Cao H."/>
            <person name="Xiong S."/>
            <person name="Wang X."/>
            <person name="Wei L."/>
            <person name="Li C."/>
            <person name="Ma Q."/>
            <person name="Ju M."/>
            <person name="Zhao R."/>
            <person name="Li G."/>
            <person name="Mu C."/>
            <person name="Tian Q."/>
            <person name="Mei H."/>
            <person name="Zhang T."/>
            <person name="Gao T."/>
            <person name="Zhang H."/>
        </authorList>
    </citation>
    <scope>NUCLEOTIDE SEQUENCE</scope>
    <source>
        <strain evidence="4">KEN1</strain>
    </source>
</reference>
<organism evidence="4">
    <name type="scientific">Sesamum latifolium</name>
    <dbReference type="NCBI Taxonomy" id="2727402"/>
    <lineage>
        <taxon>Eukaryota</taxon>
        <taxon>Viridiplantae</taxon>
        <taxon>Streptophyta</taxon>
        <taxon>Embryophyta</taxon>
        <taxon>Tracheophyta</taxon>
        <taxon>Spermatophyta</taxon>
        <taxon>Magnoliopsida</taxon>
        <taxon>eudicotyledons</taxon>
        <taxon>Gunneridae</taxon>
        <taxon>Pentapetalae</taxon>
        <taxon>asterids</taxon>
        <taxon>lamiids</taxon>
        <taxon>Lamiales</taxon>
        <taxon>Pedaliaceae</taxon>
        <taxon>Sesamum</taxon>
    </lineage>
</organism>
<feature type="region of interest" description="Disordered" evidence="1">
    <location>
        <begin position="75"/>
        <end position="113"/>
    </location>
</feature>
<proteinExistence type="predicted"/>
<dbReference type="GO" id="GO:0015074">
    <property type="term" value="P:DNA integration"/>
    <property type="evidence" value="ECO:0007669"/>
    <property type="project" value="InterPro"/>
</dbReference>
<dbReference type="Gene3D" id="3.10.10.10">
    <property type="entry name" value="HIV Type 1 Reverse Transcriptase, subunit A, domain 1"/>
    <property type="match status" value="1"/>
</dbReference>
<dbReference type="PROSITE" id="PS50878">
    <property type="entry name" value="RT_POL"/>
    <property type="match status" value="1"/>
</dbReference>
<dbReference type="SUPFAM" id="SSF53098">
    <property type="entry name" value="Ribonuclease H-like"/>
    <property type="match status" value="1"/>
</dbReference>
<sequence>MSMKKVIEVEAMEDTPLIQFGRTEWSGPRTSHNDALVITVILANYEVGRIFIDSGSSADILFGKAYDQMQLGEVSMEKKRNSDEDSQGVPLSKKEKETVVEGTPEEMETPAKVQPAEELLNIEDTSKKQFPEWLSNVVLVPKPGEKWRMCIDFRDLNKACPKDFYPLPLIDQLVDSTSGFDLLSMMDASQGYHQIILAPEDRKKVSFITSSGTFCYVAMPFGLKNAGATYQRLVDKIFRSQIGRNVEVYVDDMLVKSKKAEDHIADLEETFAVLRKYRLKLNPAKCAFGVQGGRFLGFMNNHKSPSFSRLCSEMAGMSVEDTSSDQVWLLHVDGSSTTQGSGAGIVITSPQGEGARHLLAYSDSQLIVKQRRHVRSQGRNALEDCRTRHITIQYLPEARALLVVQPVTAKVDWRTPIIRWIEEGHLLEDRWEAARLNARATRFLVQAGTLYKRSYTHPLLRCLSTEEGVHVLQEIHSGCCGAHPGTWTLANKALRAGYFWPTMKQDAKHLVSKCERCQKHSSLIHQPAEPLTIMLSPCPFTQWGMDIVGPFPVASGQRKFLLVAIDYFTKWVEAEPLARITEEEVMKFI</sequence>
<evidence type="ECO:0008006" key="5">
    <source>
        <dbReference type="Google" id="ProtNLM"/>
    </source>
</evidence>
<dbReference type="Gene3D" id="1.10.340.70">
    <property type="match status" value="1"/>
</dbReference>
<dbReference type="CDD" id="cd01647">
    <property type="entry name" value="RT_LTR"/>
    <property type="match status" value="1"/>
</dbReference>
<dbReference type="EMBL" id="JACGWN010000014">
    <property type="protein sequence ID" value="KAL0406447.1"/>
    <property type="molecule type" value="Genomic_DNA"/>
</dbReference>
<dbReference type="Gene3D" id="3.30.420.10">
    <property type="entry name" value="Ribonuclease H-like superfamily/Ribonuclease H"/>
    <property type="match status" value="1"/>
</dbReference>
<dbReference type="InterPro" id="IPR001584">
    <property type="entry name" value="Integrase_cat-core"/>
</dbReference>